<organism evidence="3 4">
    <name type="scientific">Candidatus Methylumidiphilus alinenensis</name>
    <dbReference type="NCBI Taxonomy" id="2202197"/>
    <lineage>
        <taxon>Bacteria</taxon>
        <taxon>Pseudomonadati</taxon>
        <taxon>Pseudomonadota</taxon>
        <taxon>Gammaproteobacteria</taxon>
        <taxon>Methylococcales</taxon>
        <taxon>Candidatus Methylumidiphilus</taxon>
    </lineage>
</organism>
<dbReference type="CDD" id="cd02440">
    <property type="entry name" value="AdoMet_MTases"/>
    <property type="match status" value="1"/>
</dbReference>
<dbReference type="InterPro" id="IPR050444">
    <property type="entry name" value="Polyketide_Synthase"/>
</dbReference>
<name>A0A2W4RD65_9GAMM</name>
<feature type="domain" description="Methyltransferase type 12" evidence="2">
    <location>
        <begin position="204"/>
        <end position="312"/>
    </location>
</feature>
<dbReference type="GO" id="GO:0016740">
    <property type="term" value="F:transferase activity"/>
    <property type="evidence" value="ECO:0007669"/>
    <property type="project" value="UniProtKB-KW"/>
</dbReference>
<reference evidence="3 4" key="1">
    <citation type="journal article" date="2018" name="Aquat. Microb. Ecol.">
        <title>Gammaproteobacterial methanotrophs dominate.</title>
        <authorList>
            <person name="Rissanen A.J."/>
            <person name="Saarenheimo J."/>
            <person name="Tiirola M."/>
            <person name="Peura S."/>
            <person name="Aalto S.L."/>
            <person name="Karvinen A."/>
            <person name="Nykanen H."/>
        </authorList>
    </citation>
    <scope>NUCLEOTIDE SEQUENCE [LARGE SCALE GENOMIC DNA]</scope>
    <source>
        <strain evidence="3">AMbin10</strain>
    </source>
</reference>
<evidence type="ECO:0000313" key="3">
    <source>
        <dbReference type="EMBL" id="PZN81153.1"/>
    </source>
</evidence>
<accession>A0A2W4RD65</accession>
<proteinExistence type="predicted"/>
<evidence type="ECO:0000313" key="4">
    <source>
        <dbReference type="Proteomes" id="UP000249396"/>
    </source>
</evidence>
<dbReference type="InterPro" id="IPR013217">
    <property type="entry name" value="Methyltransf_12"/>
</dbReference>
<dbReference type="AlphaFoldDB" id="A0A2W4RD65"/>
<dbReference type="PANTHER" id="PTHR45681">
    <property type="entry name" value="POLYKETIDE SYNTHASE 44-RELATED"/>
    <property type="match status" value="1"/>
</dbReference>
<evidence type="ECO:0000259" key="2">
    <source>
        <dbReference type="Pfam" id="PF08242"/>
    </source>
</evidence>
<gene>
    <name evidence="3" type="ORF">DM484_08970</name>
</gene>
<comment type="caution">
    <text evidence="3">The sequence shown here is derived from an EMBL/GenBank/DDBJ whole genome shotgun (WGS) entry which is preliminary data.</text>
</comment>
<dbReference type="PANTHER" id="PTHR45681:SF6">
    <property type="entry name" value="POLYKETIDE SYNTHASE 37"/>
    <property type="match status" value="1"/>
</dbReference>
<dbReference type="EMBL" id="QJPH01000275">
    <property type="protein sequence ID" value="PZN81153.1"/>
    <property type="molecule type" value="Genomic_DNA"/>
</dbReference>
<dbReference type="Proteomes" id="UP000249396">
    <property type="component" value="Unassembled WGS sequence"/>
</dbReference>
<protein>
    <recommendedName>
        <fullName evidence="2">Methyltransferase type 12 domain-containing protein</fullName>
    </recommendedName>
</protein>
<dbReference type="InterPro" id="IPR029063">
    <property type="entry name" value="SAM-dependent_MTases_sf"/>
</dbReference>
<keyword evidence="1" id="KW-0808">Transferase</keyword>
<dbReference type="Gene3D" id="3.40.50.150">
    <property type="entry name" value="Vaccinia Virus protein VP39"/>
    <property type="match status" value="1"/>
</dbReference>
<dbReference type="Pfam" id="PF08242">
    <property type="entry name" value="Methyltransf_12"/>
    <property type="match status" value="1"/>
</dbReference>
<dbReference type="SUPFAM" id="SSF53335">
    <property type="entry name" value="S-adenosyl-L-methionine-dependent methyltransferases"/>
    <property type="match status" value="1"/>
</dbReference>
<evidence type="ECO:0000256" key="1">
    <source>
        <dbReference type="ARBA" id="ARBA00022679"/>
    </source>
</evidence>
<sequence length="397" mass="42656">MPIASQCKGRDDRTELFPPEILPLIDDAFVLSCDLLEEYIARLALVVFKSTGLKEACQEAGGVTLDQAIAHAGLLATVARVPTAWIFAMLASRGWLDGIVSTDGETRYRLESPLPALDPIEILQSQAVHDPRCMPSYAIMALAAEQYPAVLSGQTSGEQALFGADGISAWVKYFSNGNPLYAISNLLGAIAAEQALPEGAVSILEIGGGLGSGAEALLDRLAAAGCATQVSSYCFTEISALFLKRAQRNLMARYPGYPLAFAPLDIDRSFADTGIKPGSYSLVYGVNVLHVAHDLAATLHELRKTLKAGGVLVMSECVRPFTGIPLHLEFVFNLLSAFREPLQVSDWRPNGGFLTPEQWIAALECNGFEDVRVYPDIPKIRIAYPAFVAAAIIAKKA</sequence>